<dbReference type="EMBL" id="MLYV02000035">
    <property type="protein sequence ID" value="PSS37577.1"/>
    <property type="molecule type" value="Genomic_DNA"/>
</dbReference>
<dbReference type="PANTHER" id="PTHR48100:SF15">
    <property type="entry name" value="SEDOHEPTULOSE 1,7-BISPHOSPHATASE"/>
    <property type="match status" value="1"/>
</dbReference>
<dbReference type="Proteomes" id="UP000186601">
    <property type="component" value="Unassembled WGS sequence"/>
</dbReference>
<gene>
    <name evidence="1" type="ORF">PHLCEN_2v593</name>
</gene>
<sequence>MPMFNLVHNIGRELGDNKVLINAILTLTADSFFVSPRTRAHRTFHLLFDHLKELPKHVITEEAREWDYGEYEGLRPAEIKAKNPTWVIWNDGCPGGESAEEMRSRVDGVIEKVCEFRLEIVIVCAEARRSESITDCGLKRVKGRATSSS</sequence>
<reference evidence="1 2" key="1">
    <citation type="submission" date="2018-02" db="EMBL/GenBank/DDBJ databases">
        <title>Genome sequence of the basidiomycete white-rot fungus Phlebia centrifuga.</title>
        <authorList>
            <person name="Granchi Z."/>
            <person name="Peng M."/>
            <person name="de Vries R.P."/>
            <person name="Hilden K."/>
            <person name="Makela M.R."/>
            <person name="Grigoriev I."/>
            <person name="Riley R."/>
        </authorList>
    </citation>
    <scope>NUCLEOTIDE SEQUENCE [LARGE SCALE GENOMIC DNA]</scope>
    <source>
        <strain evidence="1 2">FBCC195</strain>
    </source>
</reference>
<dbReference type="SUPFAM" id="SSF53254">
    <property type="entry name" value="Phosphoglycerate mutase-like"/>
    <property type="match status" value="1"/>
</dbReference>
<dbReference type="InterPro" id="IPR013078">
    <property type="entry name" value="His_Pase_superF_clade-1"/>
</dbReference>
<dbReference type="GO" id="GO:0050278">
    <property type="term" value="F:sedoheptulose-bisphosphatase activity"/>
    <property type="evidence" value="ECO:0007669"/>
    <property type="project" value="TreeGrafter"/>
</dbReference>
<evidence type="ECO:0000313" key="1">
    <source>
        <dbReference type="EMBL" id="PSS37577.1"/>
    </source>
</evidence>
<comment type="caution">
    <text evidence="1">The sequence shown here is derived from an EMBL/GenBank/DDBJ whole genome shotgun (WGS) entry which is preliminary data.</text>
</comment>
<name>A0A2R6S5L1_9APHY</name>
<dbReference type="InterPro" id="IPR050275">
    <property type="entry name" value="PGM_Phosphatase"/>
</dbReference>
<evidence type="ECO:0000313" key="2">
    <source>
        <dbReference type="Proteomes" id="UP000186601"/>
    </source>
</evidence>
<proteinExistence type="predicted"/>
<dbReference type="OrthoDB" id="4818801at2759"/>
<dbReference type="GO" id="GO:0046390">
    <property type="term" value="P:ribose phosphate biosynthetic process"/>
    <property type="evidence" value="ECO:0007669"/>
    <property type="project" value="TreeGrafter"/>
</dbReference>
<protein>
    <submittedName>
        <fullName evidence="1">Uncharacterized protein</fullName>
    </submittedName>
</protein>
<dbReference type="AlphaFoldDB" id="A0A2R6S5L1"/>
<dbReference type="Pfam" id="PF00300">
    <property type="entry name" value="His_Phos_1"/>
    <property type="match status" value="1"/>
</dbReference>
<keyword evidence="2" id="KW-1185">Reference proteome</keyword>
<dbReference type="STRING" id="98765.A0A2R6S5L1"/>
<dbReference type="PANTHER" id="PTHR48100">
    <property type="entry name" value="BROAD-SPECIFICITY PHOSPHATASE YOR283W-RELATED"/>
    <property type="match status" value="1"/>
</dbReference>
<organism evidence="1 2">
    <name type="scientific">Hermanssonia centrifuga</name>
    <dbReference type="NCBI Taxonomy" id="98765"/>
    <lineage>
        <taxon>Eukaryota</taxon>
        <taxon>Fungi</taxon>
        <taxon>Dikarya</taxon>
        <taxon>Basidiomycota</taxon>
        <taxon>Agaricomycotina</taxon>
        <taxon>Agaricomycetes</taxon>
        <taxon>Polyporales</taxon>
        <taxon>Meruliaceae</taxon>
        <taxon>Hermanssonia</taxon>
    </lineage>
</organism>
<dbReference type="InterPro" id="IPR029033">
    <property type="entry name" value="His_PPase_superfam"/>
</dbReference>
<dbReference type="Gene3D" id="3.40.50.1240">
    <property type="entry name" value="Phosphoglycerate mutase-like"/>
    <property type="match status" value="1"/>
</dbReference>
<accession>A0A2R6S5L1</accession>